<protein>
    <recommendedName>
        <fullName evidence="2">DUF397 domain-containing protein</fullName>
    </recommendedName>
</protein>
<keyword evidence="4" id="KW-1185">Reference proteome</keyword>
<dbReference type="EMBL" id="BAAANN010000042">
    <property type="protein sequence ID" value="GAA1985477.1"/>
    <property type="molecule type" value="Genomic_DNA"/>
</dbReference>
<sequence>MNTRDDSPQWRKSSRSAPEQDCVEVAATGEKFFVRDTKDRAGGTLSLTPGAWHAFIDTIQRGAL</sequence>
<dbReference type="Pfam" id="PF04149">
    <property type="entry name" value="DUF397"/>
    <property type="match status" value="1"/>
</dbReference>
<name>A0ABN2SER5_9PSEU</name>
<dbReference type="Proteomes" id="UP001501116">
    <property type="component" value="Unassembled WGS sequence"/>
</dbReference>
<reference evidence="3 4" key="1">
    <citation type="journal article" date="2019" name="Int. J. Syst. Evol. Microbiol.">
        <title>The Global Catalogue of Microorganisms (GCM) 10K type strain sequencing project: providing services to taxonomists for standard genome sequencing and annotation.</title>
        <authorList>
            <consortium name="The Broad Institute Genomics Platform"/>
            <consortium name="The Broad Institute Genome Sequencing Center for Infectious Disease"/>
            <person name="Wu L."/>
            <person name="Ma J."/>
        </authorList>
    </citation>
    <scope>NUCLEOTIDE SEQUENCE [LARGE SCALE GENOMIC DNA]</scope>
    <source>
        <strain evidence="3 4">JCM 14545</strain>
    </source>
</reference>
<proteinExistence type="predicted"/>
<feature type="domain" description="DUF397" evidence="2">
    <location>
        <begin position="9"/>
        <end position="59"/>
    </location>
</feature>
<evidence type="ECO:0000313" key="3">
    <source>
        <dbReference type="EMBL" id="GAA1985477.1"/>
    </source>
</evidence>
<comment type="caution">
    <text evidence="3">The sequence shown here is derived from an EMBL/GenBank/DDBJ whole genome shotgun (WGS) entry which is preliminary data.</text>
</comment>
<gene>
    <name evidence="3" type="ORF">GCM10009754_73860</name>
</gene>
<dbReference type="InterPro" id="IPR007278">
    <property type="entry name" value="DUF397"/>
</dbReference>
<evidence type="ECO:0000256" key="1">
    <source>
        <dbReference type="SAM" id="MobiDB-lite"/>
    </source>
</evidence>
<evidence type="ECO:0000313" key="4">
    <source>
        <dbReference type="Proteomes" id="UP001501116"/>
    </source>
</evidence>
<dbReference type="RefSeq" id="WP_344429684.1">
    <property type="nucleotide sequence ID" value="NZ_BAAANN010000042.1"/>
</dbReference>
<organism evidence="3 4">
    <name type="scientific">Amycolatopsis minnesotensis</name>
    <dbReference type="NCBI Taxonomy" id="337894"/>
    <lineage>
        <taxon>Bacteria</taxon>
        <taxon>Bacillati</taxon>
        <taxon>Actinomycetota</taxon>
        <taxon>Actinomycetes</taxon>
        <taxon>Pseudonocardiales</taxon>
        <taxon>Pseudonocardiaceae</taxon>
        <taxon>Amycolatopsis</taxon>
    </lineage>
</organism>
<feature type="region of interest" description="Disordered" evidence="1">
    <location>
        <begin position="1"/>
        <end position="20"/>
    </location>
</feature>
<accession>A0ABN2SER5</accession>
<evidence type="ECO:0000259" key="2">
    <source>
        <dbReference type="Pfam" id="PF04149"/>
    </source>
</evidence>